<sequence length="421" mass="44483">MKAPHNRKVVIVGYEVASALGSTLGETWSRACAGESGLRRVTRCRTDSRCNVVGEIPDWNPSTLPFVTRKEETLWDAAYVFLTMAVCQRALTHAGLEIDAQTGPRTGCLIGSALNGTDAYRIATTNYQQFGPTKVSPYLLPNVCANLPAGKAGMLLGFTGPIFSPQGACASGNHAIGLGARMIRDGDCDFMLAGGVETCVIPEIIQGFSNMLATIKIKPADRAYDDPRQASRPFSVDRKGFVLAEGAAVLVLAAEETAAAYGLTPLAEVAGIGWNSDAHHFTRPNGHTVTAAIRAAIDDAELQPDDIDAINAHGTSTPTGDSLEATCLRTVFGDRLAAIPISANKSQVGHSLGASAAIEAVLAIEAMQHGIVLPTVNHRLDPSLADLDVVPNQSRDHVHEHVLSNSFGFGGTNCCIVFRGR</sequence>
<dbReference type="InterPro" id="IPR016039">
    <property type="entry name" value="Thiolase-like"/>
</dbReference>
<dbReference type="InterPro" id="IPR018201">
    <property type="entry name" value="Ketoacyl_synth_AS"/>
</dbReference>
<dbReference type="InterPro" id="IPR020841">
    <property type="entry name" value="PKS_Beta-ketoAc_synthase_dom"/>
</dbReference>
<dbReference type="Pfam" id="PF02801">
    <property type="entry name" value="Ketoacyl-synt_C"/>
    <property type="match status" value="1"/>
</dbReference>
<protein>
    <submittedName>
        <fullName evidence="5">3-oxoacyl-[acyl-carrier-protein] synthase 2</fullName>
    </submittedName>
</protein>
<dbReference type="Proteomes" id="UP000830055">
    <property type="component" value="Chromosome"/>
</dbReference>
<evidence type="ECO:0000256" key="1">
    <source>
        <dbReference type="ARBA" id="ARBA00008467"/>
    </source>
</evidence>
<dbReference type="Pfam" id="PF00109">
    <property type="entry name" value="ketoacyl-synt"/>
    <property type="match status" value="1"/>
</dbReference>
<proteinExistence type="inferred from homology"/>
<comment type="similarity">
    <text evidence="1 3">Belongs to the thiolase-like superfamily. Beta-ketoacyl-ACP synthases family.</text>
</comment>
<dbReference type="PROSITE" id="PS00606">
    <property type="entry name" value="KS3_1"/>
    <property type="match status" value="1"/>
</dbReference>
<dbReference type="InterPro" id="IPR014031">
    <property type="entry name" value="Ketoacyl_synth_C"/>
</dbReference>
<evidence type="ECO:0000256" key="3">
    <source>
        <dbReference type="RuleBase" id="RU003694"/>
    </source>
</evidence>
<keyword evidence="2 3" id="KW-0808">Transferase</keyword>
<dbReference type="PANTHER" id="PTHR11712:SF336">
    <property type="entry name" value="3-OXOACYL-[ACYL-CARRIER-PROTEIN] SYNTHASE, MITOCHONDRIAL"/>
    <property type="match status" value="1"/>
</dbReference>
<evidence type="ECO:0000313" key="6">
    <source>
        <dbReference type="Proteomes" id="UP000830055"/>
    </source>
</evidence>
<reference evidence="5 6" key="1">
    <citation type="submission" date="2022-01" db="EMBL/GenBank/DDBJ databases">
        <title>Desulfofustis limnae sp. nov., a novel mesophilic sulfate-reducing bacterium isolated from marsh soil.</title>
        <authorList>
            <person name="Watanabe M."/>
            <person name="Takahashi A."/>
            <person name="Kojima H."/>
            <person name="Fukui M."/>
        </authorList>
    </citation>
    <scope>NUCLEOTIDE SEQUENCE [LARGE SCALE GENOMIC DNA]</scope>
    <source>
        <strain evidence="5 6">PPLL</strain>
    </source>
</reference>
<dbReference type="SUPFAM" id="SSF53901">
    <property type="entry name" value="Thiolase-like"/>
    <property type="match status" value="2"/>
</dbReference>
<accession>A0ABN6M2Q1</accession>
<evidence type="ECO:0000256" key="2">
    <source>
        <dbReference type="ARBA" id="ARBA00022679"/>
    </source>
</evidence>
<evidence type="ECO:0000313" key="5">
    <source>
        <dbReference type="EMBL" id="BDD86289.1"/>
    </source>
</evidence>
<dbReference type="SMART" id="SM00825">
    <property type="entry name" value="PKS_KS"/>
    <property type="match status" value="1"/>
</dbReference>
<keyword evidence="6" id="KW-1185">Reference proteome</keyword>
<dbReference type="InterPro" id="IPR014030">
    <property type="entry name" value="Ketoacyl_synth_N"/>
</dbReference>
<organism evidence="5 6">
    <name type="scientific">Desulfofustis limnaeus</name>
    <dbReference type="NCBI Taxonomy" id="2740163"/>
    <lineage>
        <taxon>Bacteria</taxon>
        <taxon>Pseudomonadati</taxon>
        <taxon>Thermodesulfobacteriota</taxon>
        <taxon>Desulfobulbia</taxon>
        <taxon>Desulfobulbales</taxon>
        <taxon>Desulfocapsaceae</taxon>
        <taxon>Desulfofustis</taxon>
    </lineage>
</organism>
<feature type="domain" description="Ketosynthase family 3 (KS3)" evidence="4">
    <location>
        <begin position="9"/>
        <end position="421"/>
    </location>
</feature>
<dbReference type="EMBL" id="AP025516">
    <property type="protein sequence ID" value="BDD86289.1"/>
    <property type="molecule type" value="Genomic_DNA"/>
</dbReference>
<evidence type="ECO:0000259" key="4">
    <source>
        <dbReference type="SMART" id="SM00825"/>
    </source>
</evidence>
<dbReference type="Gene3D" id="3.40.47.10">
    <property type="match status" value="1"/>
</dbReference>
<gene>
    <name evidence="5" type="primary">fabF-2</name>
    <name evidence="5" type="ORF">DPPLL_06540</name>
</gene>
<dbReference type="CDD" id="cd00834">
    <property type="entry name" value="KAS_I_II"/>
    <property type="match status" value="1"/>
</dbReference>
<dbReference type="PANTHER" id="PTHR11712">
    <property type="entry name" value="POLYKETIDE SYNTHASE-RELATED"/>
    <property type="match status" value="1"/>
</dbReference>
<name>A0ABN6M2Q1_9BACT</name>
<dbReference type="InterPro" id="IPR000794">
    <property type="entry name" value="Beta-ketoacyl_synthase"/>
</dbReference>
<dbReference type="RefSeq" id="WP_284153381.1">
    <property type="nucleotide sequence ID" value="NZ_AP025516.1"/>
</dbReference>